<keyword evidence="1" id="KW-0812">Transmembrane</keyword>
<keyword evidence="1" id="KW-0472">Membrane</keyword>
<feature type="transmembrane region" description="Helical" evidence="1">
    <location>
        <begin position="37"/>
        <end position="59"/>
    </location>
</feature>
<comment type="caution">
    <text evidence="2">The sequence shown here is derived from an EMBL/GenBank/DDBJ whole genome shotgun (WGS) entry which is preliminary data.</text>
</comment>
<dbReference type="AlphaFoldDB" id="A0A4Q5N557"/>
<evidence type="ECO:0000256" key="1">
    <source>
        <dbReference type="SAM" id="Phobius"/>
    </source>
</evidence>
<accession>A0A4Q5N557</accession>
<protein>
    <recommendedName>
        <fullName evidence="4">DUF2970 domain-containing protein</fullName>
    </recommendedName>
</protein>
<name>A0A4Q5N557_9MICO</name>
<evidence type="ECO:0008006" key="4">
    <source>
        <dbReference type="Google" id="ProtNLM"/>
    </source>
</evidence>
<gene>
    <name evidence="2" type="ORF">EUA98_05715</name>
</gene>
<keyword evidence="1" id="KW-1133">Transmembrane helix</keyword>
<proteinExistence type="predicted"/>
<reference evidence="2 3" key="1">
    <citation type="submission" date="2019-01" db="EMBL/GenBank/DDBJ databases">
        <title>Novel species of Cellulomonas.</title>
        <authorList>
            <person name="Liu Q."/>
            <person name="Xin Y.-H."/>
        </authorList>
    </citation>
    <scope>NUCLEOTIDE SEQUENCE [LARGE SCALE GENOMIC DNA]</scope>
    <source>
        <strain evidence="2 3">HLT2-17</strain>
    </source>
</reference>
<evidence type="ECO:0000313" key="3">
    <source>
        <dbReference type="Proteomes" id="UP000293764"/>
    </source>
</evidence>
<evidence type="ECO:0000313" key="2">
    <source>
        <dbReference type="EMBL" id="RYV51897.1"/>
    </source>
</evidence>
<sequence length="67" mass="7145">MPHHLIATLLTFGLTLRDRARTALTHADDEGASTVEIVFWSVGLLVLAGLVYAAILAFVNSKIPGIS</sequence>
<dbReference type="EMBL" id="SDWW01000010">
    <property type="protein sequence ID" value="RYV51897.1"/>
    <property type="molecule type" value="Genomic_DNA"/>
</dbReference>
<dbReference type="Proteomes" id="UP000293764">
    <property type="component" value="Unassembled WGS sequence"/>
</dbReference>
<organism evidence="2 3">
    <name type="scientific">Pengzhenrongella frigida</name>
    <dbReference type="NCBI Taxonomy" id="1259133"/>
    <lineage>
        <taxon>Bacteria</taxon>
        <taxon>Bacillati</taxon>
        <taxon>Actinomycetota</taxon>
        <taxon>Actinomycetes</taxon>
        <taxon>Micrococcales</taxon>
        <taxon>Pengzhenrongella</taxon>
    </lineage>
</organism>
<dbReference type="RefSeq" id="WP_130101719.1">
    <property type="nucleotide sequence ID" value="NZ_SDWW01000010.1"/>
</dbReference>
<keyword evidence="3" id="KW-1185">Reference proteome</keyword>